<protein>
    <submittedName>
        <fullName evidence="3">Glycosyl transferase group 1</fullName>
    </submittedName>
</protein>
<evidence type="ECO:0000313" key="3">
    <source>
        <dbReference type="EMBL" id="SCM83611.1"/>
    </source>
</evidence>
<dbReference type="PANTHER" id="PTHR12526:SF572">
    <property type="entry name" value="BLL5144 PROTEIN"/>
    <property type="match status" value="1"/>
</dbReference>
<dbReference type="InterPro" id="IPR028098">
    <property type="entry name" value="Glyco_trans_4-like_N"/>
</dbReference>
<dbReference type="InterPro" id="IPR001296">
    <property type="entry name" value="Glyco_trans_1"/>
</dbReference>
<organism evidence="3">
    <name type="scientific">uncultured Sporomusa sp</name>
    <dbReference type="NCBI Taxonomy" id="307249"/>
    <lineage>
        <taxon>Bacteria</taxon>
        <taxon>Bacillati</taxon>
        <taxon>Bacillota</taxon>
        <taxon>Negativicutes</taxon>
        <taxon>Selenomonadales</taxon>
        <taxon>Sporomusaceae</taxon>
        <taxon>Sporomusa</taxon>
        <taxon>environmental samples</taxon>
    </lineage>
</organism>
<dbReference type="AlphaFoldDB" id="A0A212M1E1"/>
<feature type="domain" description="Glycosyl transferase family 1" evidence="1">
    <location>
        <begin position="178"/>
        <end position="292"/>
    </location>
</feature>
<feature type="domain" description="Glycosyltransferase subfamily 4-like N-terminal" evidence="2">
    <location>
        <begin position="13"/>
        <end position="168"/>
    </location>
</feature>
<gene>
    <name evidence="3" type="ORF">KL86SPO_70469</name>
</gene>
<proteinExistence type="predicted"/>
<dbReference type="RefSeq" id="WP_288185985.1">
    <property type="nucleotide sequence ID" value="NZ_LT608335.1"/>
</dbReference>
<dbReference type="Pfam" id="PF13439">
    <property type="entry name" value="Glyco_transf_4"/>
    <property type="match status" value="1"/>
</dbReference>
<reference evidence="3" key="1">
    <citation type="submission" date="2016-08" db="EMBL/GenBank/DDBJ databases">
        <authorList>
            <person name="Seilhamer J.J."/>
        </authorList>
    </citation>
    <scope>NUCLEOTIDE SEQUENCE</scope>
    <source>
        <strain evidence="3">86</strain>
    </source>
</reference>
<dbReference type="Gene3D" id="3.40.50.2000">
    <property type="entry name" value="Glycogen Phosphorylase B"/>
    <property type="match status" value="2"/>
</dbReference>
<dbReference type="SUPFAM" id="SSF53756">
    <property type="entry name" value="UDP-Glycosyltransferase/glycogen phosphorylase"/>
    <property type="match status" value="1"/>
</dbReference>
<name>A0A212M1E1_9FIRM</name>
<evidence type="ECO:0000259" key="1">
    <source>
        <dbReference type="Pfam" id="PF00534"/>
    </source>
</evidence>
<sequence>MNILILFSQPWKVGGAETHVEAMLSGFQHHNVYLSVNKGSNLERLKLIKEQYPKLKVMEIQSRGINIFRWLYDIYRLASLIKTSHINIISAQQRTSGVWAWLLQKMTKVPFVVTMHDSWHRAVFKKLYPKLFPIIIVVGSHLEKVLFEQFGFQKQQVSFVNNGIDINRFVSKDKLWAKQNLGIQPDDKMILHVSRLSSIKGAVALAIIDSLPLVLSKDPDVKLTIIGEGPLRSEIEKKAMLLNQQHGNIIEIKDFTNNLIMWYNAADMIIGEGRVAIESLACEKPVVAIRNSNNFFGLVTSDNIIEGVKVNFDGDKYQVNNINLTEEIVKALSVSSDECSTIAAYIRDHMSIDSMCVKYMKLFEEWTAKR</sequence>
<dbReference type="GO" id="GO:0016757">
    <property type="term" value="F:glycosyltransferase activity"/>
    <property type="evidence" value="ECO:0007669"/>
    <property type="project" value="InterPro"/>
</dbReference>
<accession>A0A212M1E1</accession>
<keyword evidence="3" id="KW-0808">Transferase</keyword>
<evidence type="ECO:0000259" key="2">
    <source>
        <dbReference type="Pfam" id="PF13439"/>
    </source>
</evidence>
<dbReference type="Pfam" id="PF00534">
    <property type="entry name" value="Glycos_transf_1"/>
    <property type="match status" value="1"/>
</dbReference>
<dbReference type="PANTHER" id="PTHR12526">
    <property type="entry name" value="GLYCOSYLTRANSFERASE"/>
    <property type="match status" value="1"/>
</dbReference>
<dbReference type="EMBL" id="FMJE01000007">
    <property type="protein sequence ID" value="SCM83611.1"/>
    <property type="molecule type" value="Genomic_DNA"/>
</dbReference>